<dbReference type="EMBL" id="CYUD01000010">
    <property type="protein sequence ID" value="CUK09251.1"/>
    <property type="molecule type" value="Genomic_DNA"/>
</dbReference>
<evidence type="ECO:0000313" key="2">
    <source>
        <dbReference type="Proteomes" id="UP000051260"/>
    </source>
</evidence>
<organism evidence="1 2">
    <name type="scientific">Ruegeria denitrificans</name>
    <dbReference type="NCBI Taxonomy" id="1715692"/>
    <lineage>
        <taxon>Bacteria</taxon>
        <taxon>Pseudomonadati</taxon>
        <taxon>Pseudomonadota</taxon>
        <taxon>Alphaproteobacteria</taxon>
        <taxon>Rhodobacterales</taxon>
        <taxon>Roseobacteraceae</taxon>
        <taxon>Ruegeria</taxon>
    </lineage>
</organism>
<proteinExistence type="predicted"/>
<dbReference type="Proteomes" id="UP000051260">
    <property type="component" value="Unassembled WGS sequence"/>
</dbReference>
<gene>
    <name evidence="1" type="ORF">RUE5091_03155</name>
</gene>
<evidence type="ECO:0000313" key="1">
    <source>
        <dbReference type="EMBL" id="CUK09251.1"/>
    </source>
</evidence>
<dbReference type="RefSeq" id="WP_058282835.1">
    <property type="nucleotide sequence ID" value="NZ_CYUD01000010.1"/>
</dbReference>
<dbReference type="OrthoDB" id="9803101at2"/>
<sequence>MSPKITQPDEWLLAKVYANGVLTKDGPLRNGGRIGWDANRDFLDGGIIGQMKRAMHNLSNIFEAAGGKGCLTLWCH</sequence>
<dbReference type="SUPFAM" id="SSF55298">
    <property type="entry name" value="YjgF-like"/>
    <property type="match status" value="1"/>
</dbReference>
<keyword evidence="2" id="KW-1185">Reference proteome</keyword>
<reference evidence="2" key="1">
    <citation type="submission" date="2015-09" db="EMBL/GenBank/DDBJ databases">
        <authorList>
            <person name="Rodrigo-Torres L."/>
            <person name="Arahal D.R."/>
        </authorList>
    </citation>
    <scope>NUCLEOTIDE SEQUENCE [LARGE SCALE GENOMIC DNA]</scope>
    <source>
        <strain evidence="2">CECT 5091</strain>
    </source>
</reference>
<dbReference type="AlphaFoldDB" id="A0A0P1IEZ5"/>
<dbReference type="STRING" id="1715692.RUE5091_03155"/>
<name>A0A0P1IEZ5_9RHOB</name>
<protein>
    <submittedName>
        <fullName evidence="1">Uncharacterized protein</fullName>
    </submittedName>
</protein>
<accession>A0A0P1IEZ5</accession>
<dbReference type="InterPro" id="IPR035959">
    <property type="entry name" value="RutC-like_sf"/>
</dbReference>